<reference evidence="1" key="1">
    <citation type="submission" date="2018-02" db="EMBL/GenBank/DDBJ databases">
        <title>Rhizophora mucronata_Transcriptome.</title>
        <authorList>
            <person name="Meera S.P."/>
            <person name="Sreeshan A."/>
            <person name="Augustine A."/>
        </authorList>
    </citation>
    <scope>NUCLEOTIDE SEQUENCE</scope>
    <source>
        <tissue evidence="1">Leaf</tissue>
    </source>
</reference>
<evidence type="ECO:0000313" key="1">
    <source>
        <dbReference type="EMBL" id="MBX45537.1"/>
    </source>
</evidence>
<proteinExistence type="predicted"/>
<dbReference type="AlphaFoldDB" id="A0A2P2NSQ1"/>
<dbReference type="EMBL" id="GGEC01065053">
    <property type="protein sequence ID" value="MBX45537.1"/>
    <property type="molecule type" value="Transcribed_RNA"/>
</dbReference>
<sequence length="37" mass="4381">MITFSCKNSTFPRYLLSFMQKDALAWLKMHCSAVYFT</sequence>
<name>A0A2P2NSQ1_RHIMU</name>
<organism evidence="1">
    <name type="scientific">Rhizophora mucronata</name>
    <name type="common">Asiatic mangrove</name>
    <dbReference type="NCBI Taxonomy" id="61149"/>
    <lineage>
        <taxon>Eukaryota</taxon>
        <taxon>Viridiplantae</taxon>
        <taxon>Streptophyta</taxon>
        <taxon>Embryophyta</taxon>
        <taxon>Tracheophyta</taxon>
        <taxon>Spermatophyta</taxon>
        <taxon>Magnoliopsida</taxon>
        <taxon>eudicotyledons</taxon>
        <taxon>Gunneridae</taxon>
        <taxon>Pentapetalae</taxon>
        <taxon>rosids</taxon>
        <taxon>fabids</taxon>
        <taxon>Malpighiales</taxon>
        <taxon>Rhizophoraceae</taxon>
        <taxon>Rhizophora</taxon>
    </lineage>
</organism>
<accession>A0A2P2NSQ1</accession>
<protein>
    <submittedName>
        <fullName evidence="1">Uncharacterized protein</fullName>
    </submittedName>
</protein>